<sequence>MRNNFLCIKPRLEFCLYIIIHFLSGHFPSGIKHIQRNRNYYRLNLPTSIKNKKLLPQHNLTPYQSHPHHTNTTQNVHLNLHRSRQPQRSWLRSLVYYL</sequence>
<dbReference type="RefSeq" id="XP_001589782.1">
    <property type="nucleotide sequence ID" value="XM_001589732.1"/>
</dbReference>
<protein>
    <submittedName>
        <fullName evidence="1">Uncharacterized protein</fullName>
    </submittedName>
</protein>
<dbReference type="EMBL" id="CP017828">
    <property type="protein sequence ID" value="APA15678.1"/>
    <property type="molecule type" value="Genomic_DNA"/>
</dbReference>
<reference evidence="2" key="1">
    <citation type="journal article" date="2017" name="Genome Biol. Evol.">
        <title>The complete genome sequence of the phytopathogenic fungus Sclerotinia sclerotiorum reveals insights into the genome architecture of broad host range pathogens.</title>
        <authorList>
            <person name="Derbyshire M."/>
            <person name="Denton-Giles M."/>
            <person name="Hegedus D."/>
            <person name="Seifbarghy S."/>
            <person name="Rollins J."/>
            <person name="van Kan J."/>
            <person name="Seidl M.F."/>
            <person name="Faino L."/>
            <person name="Mbengue M."/>
            <person name="Navaud O."/>
            <person name="Raffaele S."/>
            <person name="Hammond-Kosack K."/>
            <person name="Heard S."/>
            <person name="Oliver R."/>
        </authorList>
    </citation>
    <scope>NUCLEOTIDE SEQUENCE [LARGE SCALE GENOMIC DNA]</scope>
    <source>
        <strain evidence="2">ATCC 18683 / 1980 / Ss-1</strain>
    </source>
</reference>
<evidence type="ECO:0000313" key="1">
    <source>
        <dbReference type="EMBL" id="APA15678.1"/>
    </source>
</evidence>
<gene>
    <name evidence="1" type="ORF">sscle_15g104480</name>
</gene>
<evidence type="ECO:0000313" key="2">
    <source>
        <dbReference type="Proteomes" id="UP000177798"/>
    </source>
</evidence>
<name>A0A1D9QL67_SCLS1</name>
<dbReference type="VEuPathDB" id="FungiDB:sscle_15g104480"/>
<proteinExistence type="predicted"/>
<dbReference type="Proteomes" id="UP000177798">
    <property type="component" value="Chromosome 15"/>
</dbReference>
<dbReference type="AlphaFoldDB" id="A0A1D9QL67"/>
<organism evidence="1 2">
    <name type="scientific">Sclerotinia sclerotiorum (strain ATCC 18683 / 1980 / Ss-1)</name>
    <name type="common">White mold</name>
    <name type="synonym">Whetzelinia sclerotiorum</name>
    <dbReference type="NCBI Taxonomy" id="665079"/>
    <lineage>
        <taxon>Eukaryota</taxon>
        <taxon>Fungi</taxon>
        <taxon>Dikarya</taxon>
        <taxon>Ascomycota</taxon>
        <taxon>Pezizomycotina</taxon>
        <taxon>Leotiomycetes</taxon>
        <taxon>Helotiales</taxon>
        <taxon>Sclerotiniaceae</taxon>
        <taxon>Sclerotinia</taxon>
    </lineage>
</organism>
<dbReference type="KEGG" id="ssl:SS1G_09504"/>
<accession>A0A1D9QL67</accession>